<dbReference type="InterPro" id="IPR027275">
    <property type="entry name" value="PRC-brl_dom"/>
</dbReference>
<protein>
    <submittedName>
        <fullName evidence="3">PRC-barrel domain-containing protein</fullName>
    </submittedName>
</protein>
<keyword evidence="1" id="KW-0732">Signal</keyword>
<reference evidence="4" key="1">
    <citation type="journal article" date="2019" name="Int. J. Syst. Evol. Microbiol.">
        <title>The Global Catalogue of Microorganisms (GCM) 10K type strain sequencing project: providing services to taxonomists for standard genome sequencing and annotation.</title>
        <authorList>
            <consortium name="The Broad Institute Genomics Platform"/>
            <consortium name="The Broad Institute Genome Sequencing Center for Infectious Disease"/>
            <person name="Wu L."/>
            <person name="Ma J."/>
        </authorList>
    </citation>
    <scope>NUCLEOTIDE SEQUENCE [LARGE SCALE GENOMIC DNA]</scope>
    <source>
        <strain evidence="4">KCTC 42964</strain>
    </source>
</reference>
<evidence type="ECO:0000313" key="3">
    <source>
        <dbReference type="EMBL" id="MFC3230806.1"/>
    </source>
</evidence>
<dbReference type="Gene3D" id="2.30.30.240">
    <property type="entry name" value="PRC-barrel domain"/>
    <property type="match status" value="1"/>
</dbReference>
<gene>
    <name evidence="3" type="ORF">ACFOGJ_26415</name>
</gene>
<comment type="caution">
    <text evidence="3">The sequence shown here is derived from an EMBL/GenBank/DDBJ whole genome shotgun (WGS) entry which is preliminary data.</text>
</comment>
<dbReference type="Proteomes" id="UP001595528">
    <property type="component" value="Unassembled WGS sequence"/>
</dbReference>
<feature type="chain" id="PRO_5046005604" evidence="1">
    <location>
        <begin position="30"/>
        <end position="134"/>
    </location>
</feature>
<dbReference type="EMBL" id="JBHRTR010000049">
    <property type="protein sequence ID" value="MFC3230806.1"/>
    <property type="molecule type" value="Genomic_DNA"/>
</dbReference>
<accession>A0ABV7L808</accession>
<name>A0ABV7L808_9PROT</name>
<feature type="signal peptide" evidence="1">
    <location>
        <begin position="1"/>
        <end position="29"/>
    </location>
</feature>
<evidence type="ECO:0000259" key="2">
    <source>
        <dbReference type="Pfam" id="PF05239"/>
    </source>
</evidence>
<sequence length="134" mass="14152">MRNDGPTARPGLTMAILATAVLFTGQAIAADPGGSAVRYLEVDNDDLTVPGIELRVEQVEGMEIVNAQGEVIGTVDDILSGADGQIVAISTEVGGFLGIGDREVILGLDQITLRDGRLATQLTNEQLEKLPHWD</sequence>
<dbReference type="Pfam" id="PF05239">
    <property type="entry name" value="PRC"/>
    <property type="match status" value="1"/>
</dbReference>
<dbReference type="RefSeq" id="WP_379906263.1">
    <property type="nucleotide sequence ID" value="NZ_JBHRTR010000049.1"/>
</dbReference>
<organism evidence="3 4">
    <name type="scientific">Marinibaculum pumilum</name>
    <dbReference type="NCBI Taxonomy" id="1766165"/>
    <lineage>
        <taxon>Bacteria</taxon>
        <taxon>Pseudomonadati</taxon>
        <taxon>Pseudomonadota</taxon>
        <taxon>Alphaproteobacteria</taxon>
        <taxon>Rhodospirillales</taxon>
        <taxon>Rhodospirillaceae</taxon>
        <taxon>Marinibaculum</taxon>
    </lineage>
</organism>
<proteinExistence type="predicted"/>
<keyword evidence="4" id="KW-1185">Reference proteome</keyword>
<dbReference type="InterPro" id="IPR011033">
    <property type="entry name" value="PRC_barrel-like_sf"/>
</dbReference>
<evidence type="ECO:0000256" key="1">
    <source>
        <dbReference type="SAM" id="SignalP"/>
    </source>
</evidence>
<feature type="domain" description="PRC-barrel" evidence="2">
    <location>
        <begin position="53"/>
        <end position="124"/>
    </location>
</feature>
<dbReference type="SUPFAM" id="SSF50346">
    <property type="entry name" value="PRC-barrel domain"/>
    <property type="match status" value="1"/>
</dbReference>
<evidence type="ECO:0000313" key="4">
    <source>
        <dbReference type="Proteomes" id="UP001595528"/>
    </source>
</evidence>